<sequence>MRKATKWFLLTIGCVVGLVGLIIIIFIVEMTPSTGKEEEVKEKASAYLESQFSGQMEIYDTLYDNMGNFNGFEYAAKVTNTTNGVDFLVYEQKDTGEMVDTYAVSFFEEKLNNLIIDDIKTRFSEAEMIVSSYSGTDIDSEYVGEVALPNIQDLNVSPTISIWLNRGRKANDEKKINELIDILKSEVELPHASIKVEYQGGNENDGILIREY</sequence>
<keyword evidence="1" id="KW-0472">Membrane</keyword>
<gene>
    <name evidence="2" type="ORF">BN983_00711</name>
</gene>
<reference evidence="2 3" key="2">
    <citation type="submission" date="2014-05" db="EMBL/GenBank/DDBJ databases">
        <title>Draft genome sequence of Halobacillus karajensis HK-03.</title>
        <authorList>
            <person name="Khelaifia S."/>
            <person name="Croce O."/>
            <person name="Lagier J.C."/>
            <person name="Raoult D."/>
        </authorList>
    </citation>
    <scope>NUCLEOTIDE SEQUENCE [LARGE SCALE GENOMIC DNA]</scope>
    <source>
        <strain evidence="2 3">HD-03</strain>
    </source>
</reference>
<keyword evidence="1" id="KW-0812">Transmembrane</keyword>
<organism evidence="2 3">
    <name type="scientific">Halobacillus karajensis</name>
    <dbReference type="NCBI Taxonomy" id="195088"/>
    <lineage>
        <taxon>Bacteria</taxon>
        <taxon>Bacillati</taxon>
        <taxon>Bacillota</taxon>
        <taxon>Bacilli</taxon>
        <taxon>Bacillales</taxon>
        <taxon>Bacillaceae</taxon>
        <taxon>Halobacillus</taxon>
    </lineage>
</organism>
<dbReference type="RefSeq" id="WP_035505843.1">
    <property type="nucleotide sequence ID" value="NZ_CCDH010000001.1"/>
</dbReference>
<keyword evidence="3" id="KW-1185">Reference proteome</keyword>
<comment type="caution">
    <text evidence="2">The sequence shown here is derived from an EMBL/GenBank/DDBJ whole genome shotgun (WGS) entry which is preliminary data.</text>
</comment>
<keyword evidence="1" id="KW-1133">Transmembrane helix</keyword>
<protein>
    <submittedName>
        <fullName evidence="2">Uncharacterized protein</fullName>
    </submittedName>
</protein>
<dbReference type="Proteomes" id="UP000028868">
    <property type="component" value="Unassembled WGS sequence"/>
</dbReference>
<dbReference type="AlphaFoldDB" id="A0A024P2Z0"/>
<feature type="transmembrane region" description="Helical" evidence="1">
    <location>
        <begin position="7"/>
        <end position="28"/>
    </location>
</feature>
<reference evidence="3" key="1">
    <citation type="submission" date="2014-03" db="EMBL/GenBank/DDBJ databases">
        <authorList>
            <person name="Urmite Genomes U."/>
        </authorList>
    </citation>
    <scope>NUCLEOTIDE SEQUENCE [LARGE SCALE GENOMIC DNA]</scope>
    <source>
        <strain evidence="3">HD-03</strain>
    </source>
</reference>
<name>A0A024P2Z0_9BACI</name>
<accession>A0A024P2Z0</accession>
<dbReference type="EMBL" id="CCDI010000001">
    <property type="protein sequence ID" value="CDQ22500.1"/>
    <property type="molecule type" value="Genomic_DNA"/>
</dbReference>
<proteinExistence type="predicted"/>
<evidence type="ECO:0000313" key="3">
    <source>
        <dbReference type="Proteomes" id="UP000028868"/>
    </source>
</evidence>
<dbReference type="OrthoDB" id="2351993at2"/>
<evidence type="ECO:0000313" key="2">
    <source>
        <dbReference type="EMBL" id="CDQ22500.1"/>
    </source>
</evidence>
<evidence type="ECO:0000256" key="1">
    <source>
        <dbReference type="SAM" id="Phobius"/>
    </source>
</evidence>